<keyword evidence="3" id="KW-1185">Reference proteome</keyword>
<gene>
    <name evidence="2" type="ORF">NVIE_013690</name>
</gene>
<evidence type="ECO:0000313" key="3">
    <source>
        <dbReference type="Proteomes" id="UP000027093"/>
    </source>
</evidence>
<protein>
    <submittedName>
        <fullName evidence="2">Uncharacterized protein</fullName>
    </submittedName>
</protein>
<sequence length="70" mass="7843">MSSEYEQNVGQLLAEKKAALEELAKDPKENAARISQLTLEIDSLEAMYENYNLGLNVFRRAQGGRAGLRE</sequence>
<name>A0A060HJA8_9ARCH</name>
<evidence type="ECO:0000313" key="2">
    <source>
        <dbReference type="EMBL" id="AIC15608.1"/>
    </source>
</evidence>
<dbReference type="HOGENOM" id="CLU_2747970_0_0_2"/>
<organism evidence="2 3">
    <name type="scientific">Nitrososphaera viennensis EN76</name>
    <dbReference type="NCBI Taxonomy" id="926571"/>
    <lineage>
        <taxon>Archaea</taxon>
        <taxon>Nitrososphaerota</taxon>
        <taxon>Nitrososphaeria</taxon>
        <taxon>Nitrososphaerales</taxon>
        <taxon>Nitrososphaeraceae</taxon>
        <taxon>Nitrososphaera</taxon>
    </lineage>
</organism>
<keyword evidence="1" id="KW-0175">Coiled coil</keyword>
<evidence type="ECO:0000256" key="1">
    <source>
        <dbReference type="SAM" id="Coils"/>
    </source>
</evidence>
<feature type="coiled-coil region" evidence="1">
    <location>
        <begin position="2"/>
        <end position="54"/>
    </location>
</feature>
<dbReference type="OrthoDB" id="10149at2157"/>
<dbReference type="EMBL" id="CP007536">
    <property type="protein sequence ID" value="AIC15608.1"/>
    <property type="molecule type" value="Genomic_DNA"/>
</dbReference>
<reference evidence="2 3" key="1">
    <citation type="journal article" date="2014" name="Int. J. Syst. Evol. Microbiol.">
        <title>Nitrososphaera viennensis gen. nov., sp. nov., an aerobic and mesophilic, ammonia-oxidizing archaeon from soil and a member of the archaeal phylum Thaumarchaeota.</title>
        <authorList>
            <person name="Stieglmeier M."/>
            <person name="Klingl A."/>
            <person name="Alves R.J."/>
            <person name="Rittmann S.K."/>
            <person name="Melcher M."/>
            <person name="Leisch N."/>
            <person name="Schleper C."/>
        </authorList>
    </citation>
    <scope>NUCLEOTIDE SEQUENCE [LARGE SCALE GENOMIC DNA]</scope>
    <source>
        <strain evidence="2">EN76</strain>
    </source>
</reference>
<dbReference type="GeneID" id="74946631"/>
<dbReference type="Proteomes" id="UP000027093">
    <property type="component" value="Chromosome"/>
</dbReference>
<proteinExistence type="predicted"/>
<dbReference type="AlphaFoldDB" id="A0A060HJA8"/>
<accession>A0A060HJA8</accession>
<dbReference type="KEGG" id="nvn:NVIE_013690"/>
<dbReference type="RefSeq" id="WP_075054581.1">
    <property type="nucleotide sequence ID" value="NZ_CP007536.1"/>
</dbReference>
<dbReference type="STRING" id="926571.NVIE_013690"/>